<keyword evidence="8" id="KW-0805">Transcription regulation</keyword>
<dbReference type="RefSeq" id="WP_091694745.1">
    <property type="nucleotide sequence ID" value="NZ_FPCG01000002.1"/>
</dbReference>
<feature type="compositionally biased region" description="Low complexity" evidence="13">
    <location>
        <begin position="1"/>
        <end position="23"/>
    </location>
</feature>
<keyword evidence="4" id="KW-0963">Cytoplasm</keyword>
<dbReference type="GO" id="GO:0003700">
    <property type="term" value="F:DNA-binding transcription factor activity"/>
    <property type="evidence" value="ECO:0007669"/>
    <property type="project" value="InterPro"/>
</dbReference>
<reference evidence="14 15" key="1">
    <citation type="submission" date="2016-10" db="EMBL/GenBank/DDBJ databases">
        <authorList>
            <person name="de Groot N.N."/>
        </authorList>
    </citation>
    <scope>NUCLEOTIDE SEQUENCE [LARGE SCALE GENOMIC DNA]</scope>
    <source>
        <strain evidence="14 15">CGMCC 1.7054</strain>
    </source>
</reference>
<dbReference type="PANTHER" id="PTHR33202">
    <property type="entry name" value="ZINC UPTAKE REGULATION PROTEIN"/>
    <property type="match status" value="1"/>
</dbReference>
<dbReference type="AlphaFoldDB" id="A0A1I7MH68"/>
<dbReference type="STRING" id="574650.SAMN04487966_102264"/>
<dbReference type="Gene3D" id="3.30.1490.190">
    <property type="match status" value="1"/>
</dbReference>
<keyword evidence="9" id="KW-0238">DNA-binding</keyword>
<dbReference type="Gene3D" id="1.10.10.10">
    <property type="entry name" value="Winged helix-like DNA-binding domain superfamily/Winged helix DNA-binding domain"/>
    <property type="match status" value="1"/>
</dbReference>
<evidence type="ECO:0000256" key="2">
    <source>
        <dbReference type="ARBA" id="ARBA00007957"/>
    </source>
</evidence>
<keyword evidence="10" id="KW-0804">Transcription</keyword>
<feature type="binding site" evidence="12">
    <location>
        <position position="121"/>
    </location>
    <ligand>
        <name>Fe cation</name>
        <dbReference type="ChEBI" id="CHEBI:24875"/>
    </ligand>
</feature>
<evidence type="ECO:0000256" key="7">
    <source>
        <dbReference type="ARBA" id="ARBA00022833"/>
    </source>
</evidence>
<dbReference type="GO" id="GO:0045892">
    <property type="term" value="P:negative regulation of DNA-templated transcription"/>
    <property type="evidence" value="ECO:0007669"/>
    <property type="project" value="TreeGrafter"/>
</dbReference>
<feature type="binding site" evidence="11">
    <location>
        <position position="146"/>
    </location>
    <ligand>
        <name>Zn(2+)</name>
        <dbReference type="ChEBI" id="CHEBI:29105"/>
    </ligand>
</feature>
<feature type="region of interest" description="Disordered" evidence="13">
    <location>
        <begin position="1"/>
        <end position="31"/>
    </location>
</feature>
<dbReference type="InterPro" id="IPR002481">
    <property type="entry name" value="FUR"/>
</dbReference>
<comment type="subunit">
    <text evidence="3">Homodimer.</text>
</comment>
<evidence type="ECO:0000256" key="4">
    <source>
        <dbReference type="ARBA" id="ARBA00022490"/>
    </source>
</evidence>
<feature type="binding site" evidence="12">
    <location>
        <position position="100"/>
    </location>
    <ligand>
        <name>Fe cation</name>
        <dbReference type="ChEBI" id="CHEBI:24875"/>
    </ligand>
</feature>
<evidence type="ECO:0000313" key="15">
    <source>
        <dbReference type="Proteomes" id="UP000198881"/>
    </source>
</evidence>
<name>A0A1I7MH68_9MICC</name>
<evidence type="ECO:0000256" key="8">
    <source>
        <dbReference type="ARBA" id="ARBA00023015"/>
    </source>
</evidence>
<evidence type="ECO:0000256" key="9">
    <source>
        <dbReference type="ARBA" id="ARBA00023125"/>
    </source>
</evidence>
<evidence type="ECO:0000256" key="5">
    <source>
        <dbReference type="ARBA" id="ARBA00022491"/>
    </source>
</evidence>
<feature type="binding site" evidence="12">
    <location>
        <position position="138"/>
    </location>
    <ligand>
        <name>Fe cation</name>
        <dbReference type="ChEBI" id="CHEBI:24875"/>
    </ligand>
</feature>
<comment type="cofactor">
    <cofactor evidence="11">
        <name>Zn(2+)</name>
        <dbReference type="ChEBI" id="CHEBI:29105"/>
    </cofactor>
    <text evidence="11">Binds 1 zinc ion per subunit.</text>
</comment>
<accession>A0A1I7MH68</accession>
<evidence type="ECO:0000313" key="14">
    <source>
        <dbReference type="EMBL" id="SFV21257.1"/>
    </source>
</evidence>
<feature type="binding site" evidence="11">
    <location>
        <position position="109"/>
    </location>
    <ligand>
        <name>Zn(2+)</name>
        <dbReference type="ChEBI" id="CHEBI:29105"/>
    </ligand>
</feature>
<keyword evidence="6 11" id="KW-0479">Metal-binding</keyword>
<keyword evidence="5" id="KW-0678">Repressor</keyword>
<dbReference type="GO" id="GO:1900376">
    <property type="term" value="P:regulation of secondary metabolite biosynthetic process"/>
    <property type="evidence" value="ECO:0007669"/>
    <property type="project" value="TreeGrafter"/>
</dbReference>
<comment type="subcellular location">
    <subcellularLocation>
        <location evidence="1">Cytoplasm</location>
    </subcellularLocation>
</comment>
<dbReference type="Pfam" id="PF01475">
    <property type="entry name" value="FUR"/>
    <property type="match status" value="1"/>
</dbReference>
<dbReference type="InterPro" id="IPR043135">
    <property type="entry name" value="Fur_C"/>
</dbReference>
<evidence type="ECO:0000256" key="12">
    <source>
        <dbReference type="PIRSR" id="PIRSR602481-2"/>
    </source>
</evidence>
<sequence>MIEQPSTPAAPASSASSRSTPAPVRQRSTPQKAAVNRVLDELPDFVSAQDLFQLLRERGEKVSLATVYRTLQQQVEDGTVDMLTPDDGEARYRRCAVEEHHHHLVCRRCGSTVEILAPTVESWAAQTAAEHGYTSVEHTVEIYGLCPACSAESAASPDSAASDHA</sequence>
<dbReference type="InterPro" id="IPR036388">
    <property type="entry name" value="WH-like_DNA-bd_sf"/>
</dbReference>
<comment type="similarity">
    <text evidence="2">Belongs to the Fur family.</text>
</comment>
<gene>
    <name evidence="14" type="ORF">SAMN04487966_102264</name>
</gene>
<keyword evidence="12" id="KW-0408">Iron</keyword>
<evidence type="ECO:0000256" key="1">
    <source>
        <dbReference type="ARBA" id="ARBA00004496"/>
    </source>
</evidence>
<dbReference type="GO" id="GO:0000976">
    <property type="term" value="F:transcription cis-regulatory region binding"/>
    <property type="evidence" value="ECO:0007669"/>
    <property type="project" value="TreeGrafter"/>
</dbReference>
<dbReference type="InterPro" id="IPR036390">
    <property type="entry name" value="WH_DNA-bd_sf"/>
</dbReference>
<dbReference type="SUPFAM" id="SSF46785">
    <property type="entry name" value="Winged helix' DNA-binding domain"/>
    <property type="match status" value="1"/>
</dbReference>
<evidence type="ECO:0000256" key="6">
    <source>
        <dbReference type="ARBA" id="ARBA00022723"/>
    </source>
</evidence>
<evidence type="ECO:0000256" key="13">
    <source>
        <dbReference type="SAM" id="MobiDB-lite"/>
    </source>
</evidence>
<dbReference type="PANTHER" id="PTHR33202:SF2">
    <property type="entry name" value="FERRIC UPTAKE REGULATION PROTEIN"/>
    <property type="match status" value="1"/>
</dbReference>
<keyword evidence="7 11" id="KW-0862">Zinc</keyword>
<comment type="cofactor">
    <cofactor evidence="12">
        <name>Mn(2+)</name>
        <dbReference type="ChEBI" id="CHEBI:29035"/>
    </cofactor>
    <cofactor evidence="12">
        <name>Fe(2+)</name>
        <dbReference type="ChEBI" id="CHEBI:29033"/>
    </cofactor>
    <text evidence="12">Binds 1 Mn(2+) or Fe(2+) ion per subunit.</text>
</comment>
<feature type="binding site" evidence="11">
    <location>
        <position position="149"/>
    </location>
    <ligand>
        <name>Zn(2+)</name>
        <dbReference type="ChEBI" id="CHEBI:29105"/>
    </ligand>
</feature>
<proteinExistence type="inferred from homology"/>
<protein>
    <submittedName>
        <fullName evidence="14">Fur family transcriptional regulator, ferric uptake regulator</fullName>
    </submittedName>
</protein>
<dbReference type="Proteomes" id="UP000198881">
    <property type="component" value="Unassembled WGS sequence"/>
</dbReference>
<dbReference type="EMBL" id="FPCG01000002">
    <property type="protein sequence ID" value="SFV21257.1"/>
    <property type="molecule type" value="Genomic_DNA"/>
</dbReference>
<dbReference type="GO" id="GO:0005829">
    <property type="term" value="C:cytosol"/>
    <property type="evidence" value="ECO:0007669"/>
    <property type="project" value="TreeGrafter"/>
</dbReference>
<keyword evidence="15" id="KW-1185">Reference proteome</keyword>
<organism evidence="14 15">
    <name type="scientific">Micrococcus terreus</name>
    <dbReference type="NCBI Taxonomy" id="574650"/>
    <lineage>
        <taxon>Bacteria</taxon>
        <taxon>Bacillati</taxon>
        <taxon>Actinomycetota</taxon>
        <taxon>Actinomycetes</taxon>
        <taxon>Micrococcales</taxon>
        <taxon>Micrococcaceae</taxon>
        <taxon>Micrococcus</taxon>
    </lineage>
</organism>
<feature type="binding site" evidence="11">
    <location>
        <position position="106"/>
    </location>
    <ligand>
        <name>Zn(2+)</name>
        <dbReference type="ChEBI" id="CHEBI:29105"/>
    </ligand>
</feature>
<evidence type="ECO:0000256" key="3">
    <source>
        <dbReference type="ARBA" id="ARBA00011738"/>
    </source>
</evidence>
<evidence type="ECO:0000256" key="10">
    <source>
        <dbReference type="ARBA" id="ARBA00023163"/>
    </source>
</evidence>
<dbReference type="CDD" id="cd07153">
    <property type="entry name" value="Fur_like"/>
    <property type="match status" value="1"/>
</dbReference>
<evidence type="ECO:0000256" key="11">
    <source>
        <dbReference type="PIRSR" id="PIRSR602481-1"/>
    </source>
</evidence>
<dbReference type="GO" id="GO:0008270">
    <property type="term" value="F:zinc ion binding"/>
    <property type="evidence" value="ECO:0007669"/>
    <property type="project" value="TreeGrafter"/>
</dbReference>
<dbReference type="OrthoDB" id="8659436at2"/>